<feature type="non-terminal residue" evidence="2">
    <location>
        <position position="100"/>
    </location>
</feature>
<evidence type="ECO:0000313" key="2">
    <source>
        <dbReference type="EMBL" id="MFC6887122.1"/>
    </source>
</evidence>
<comment type="caution">
    <text evidence="2">The sequence shown here is derived from an EMBL/GenBank/DDBJ whole genome shotgun (WGS) entry which is preliminary data.</text>
</comment>
<keyword evidence="3" id="KW-1185">Reference proteome</keyword>
<dbReference type="Proteomes" id="UP001596380">
    <property type="component" value="Unassembled WGS sequence"/>
</dbReference>
<proteinExistence type="predicted"/>
<keyword evidence="1" id="KW-0175">Coiled coil</keyword>
<gene>
    <name evidence="2" type="ORF">ACFQKB_45690</name>
</gene>
<protein>
    <submittedName>
        <fullName evidence="2">Uncharacterized protein</fullName>
    </submittedName>
</protein>
<dbReference type="EMBL" id="JBHSXS010000070">
    <property type="protein sequence ID" value="MFC6887122.1"/>
    <property type="molecule type" value="Genomic_DNA"/>
</dbReference>
<evidence type="ECO:0000256" key="1">
    <source>
        <dbReference type="SAM" id="Coils"/>
    </source>
</evidence>
<name>A0ABW2CZ55_9ACTN</name>
<feature type="coiled-coil region" evidence="1">
    <location>
        <begin position="15"/>
        <end position="70"/>
    </location>
</feature>
<dbReference type="RefSeq" id="WP_378064176.1">
    <property type="nucleotide sequence ID" value="NZ_JBHSXS010000070.1"/>
</dbReference>
<evidence type="ECO:0000313" key="3">
    <source>
        <dbReference type="Proteomes" id="UP001596380"/>
    </source>
</evidence>
<organism evidence="2 3">
    <name type="scientific">Actinomadura yumaensis</name>
    <dbReference type="NCBI Taxonomy" id="111807"/>
    <lineage>
        <taxon>Bacteria</taxon>
        <taxon>Bacillati</taxon>
        <taxon>Actinomycetota</taxon>
        <taxon>Actinomycetes</taxon>
        <taxon>Streptosporangiales</taxon>
        <taxon>Thermomonosporaceae</taxon>
        <taxon>Actinomadura</taxon>
    </lineage>
</organism>
<sequence>MTENDPAPGAARARADRLAADNAAVRLRLAELENERDERDRQIARLTEALSDTARRLGDLDRERAEQQRRAEWAEWRVRAAALRRSARLGGALGAFRRRP</sequence>
<accession>A0ABW2CZ55</accession>
<reference evidence="3" key="1">
    <citation type="journal article" date="2019" name="Int. J. Syst. Evol. Microbiol.">
        <title>The Global Catalogue of Microorganisms (GCM) 10K type strain sequencing project: providing services to taxonomists for standard genome sequencing and annotation.</title>
        <authorList>
            <consortium name="The Broad Institute Genomics Platform"/>
            <consortium name="The Broad Institute Genome Sequencing Center for Infectious Disease"/>
            <person name="Wu L."/>
            <person name="Ma J."/>
        </authorList>
    </citation>
    <scope>NUCLEOTIDE SEQUENCE [LARGE SCALE GENOMIC DNA]</scope>
    <source>
        <strain evidence="3">JCM 3369</strain>
    </source>
</reference>